<dbReference type="Gene3D" id="3.90.1150.10">
    <property type="entry name" value="Aspartate Aminotransferase, domain 1"/>
    <property type="match status" value="1"/>
</dbReference>
<reference evidence="5" key="1">
    <citation type="submission" date="2021-03" db="EMBL/GenBank/DDBJ databases">
        <title>Description of Psychrosphaera ytuae sp. nov. isolated from deep sea sediment of South China Sea.</title>
        <authorList>
            <person name="Zhang J."/>
            <person name="Xu X.-D."/>
        </authorList>
    </citation>
    <scope>NUCLEOTIDE SEQUENCE</scope>
    <source>
        <strain evidence="5">MTZ26</strain>
    </source>
</reference>
<dbReference type="PANTHER" id="PTHR11808">
    <property type="entry name" value="TRANS-SULFURATION ENZYME FAMILY MEMBER"/>
    <property type="match status" value="1"/>
</dbReference>
<accession>A0A975DC95</accession>
<dbReference type="NCBIfam" id="TIGR02080">
    <property type="entry name" value="O_succ_thio_ly"/>
    <property type="match status" value="1"/>
</dbReference>
<dbReference type="FunFam" id="3.90.1150.10:FF:000033">
    <property type="entry name" value="Cystathionine gamma-synthase"/>
    <property type="match status" value="1"/>
</dbReference>
<evidence type="ECO:0000313" key="5">
    <source>
        <dbReference type="EMBL" id="QTH64502.1"/>
    </source>
</evidence>
<organism evidence="5 6">
    <name type="scientific">Psychrosphaera ytuae</name>
    <dbReference type="NCBI Taxonomy" id="2820710"/>
    <lineage>
        <taxon>Bacteria</taxon>
        <taxon>Pseudomonadati</taxon>
        <taxon>Pseudomonadota</taxon>
        <taxon>Gammaproteobacteria</taxon>
        <taxon>Alteromonadales</taxon>
        <taxon>Pseudoalteromonadaceae</taxon>
        <taxon>Psychrosphaera</taxon>
    </lineage>
</organism>
<dbReference type="InterPro" id="IPR015421">
    <property type="entry name" value="PyrdxlP-dep_Trfase_major"/>
</dbReference>
<dbReference type="GO" id="GO:0004123">
    <property type="term" value="F:cystathionine gamma-lyase activity"/>
    <property type="evidence" value="ECO:0007669"/>
    <property type="project" value="TreeGrafter"/>
</dbReference>
<dbReference type="GO" id="GO:0009086">
    <property type="term" value="P:methionine biosynthetic process"/>
    <property type="evidence" value="ECO:0007669"/>
    <property type="project" value="UniProtKB-ARBA"/>
</dbReference>
<dbReference type="PIRSF" id="PIRSF001434">
    <property type="entry name" value="CGS"/>
    <property type="match status" value="1"/>
</dbReference>
<comment type="similarity">
    <text evidence="4">Belongs to the trans-sulfuration enzymes family.</text>
</comment>
<protein>
    <submittedName>
        <fullName evidence="5">Cystathionine gamma-synthase</fullName>
        <ecNumber evidence="5">2.5.1.48</ecNumber>
    </submittedName>
</protein>
<dbReference type="RefSeq" id="WP_208832556.1">
    <property type="nucleotide sequence ID" value="NZ_CP072110.1"/>
</dbReference>
<dbReference type="Pfam" id="PF01053">
    <property type="entry name" value="Cys_Met_Meta_PP"/>
    <property type="match status" value="1"/>
</dbReference>
<dbReference type="Gene3D" id="3.40.640.10">
    <property type="entry name" value="Type I PLP-dependent aspartate aminotransferase-like (Major domain)"/>
    <property type="match status" value="1"/>
</dbReference>
<keyword evidence="5" id="KW-0808">Transferase</keyword>
<dbReference type="InterPro" id="IPR054542">
    <property type="entry name" value="Cys_met_metab_PP"/>
</dbReference>
<dbReference type="PANTHER" id="PTHR11808:SF75">
    <property type="entry name" value="CYSTATHIONINE GAMMA-SYNTHASE"/>
    <property type="match status" value="1"/>
</dbReference>
<gene>
    <name evidence="5" type="primary">metB</name>
    <name evidence="5" type="ORF">J1N51_03230</name>
</gene>
<dbReference type="GO" id="GO:0003962">
    <property type="term" value="F:cystathionine gamma-synthase activity"/>
    <property type="evidence" value="ECO:0007669"/>
    <property type="project" value="UniProtKB-EC"/>
</dbReference>
<dbReference type="InterPro" id="IPR000277">
    <property type="entry name" value="Cys/Met-Metab_PyrdxlP-dep_enz"/>
</dbReference>
<evidence type="ECO:0000256" key="4">
    <source>
        <dbReference type="RuleBase" id="RU362118"/>
    </source>
</evidence>
<dbReference type="InterPro" id="IPR015422">
    <property type="entry name" value="PyrdxlP-dep_Trfase_small"/>
</dbReference>
<sequence length="405" mass="44239">MTRNYSNQTAAIRAGLETDEQFGAVIPPLYLSSNYTFEGLGQPRKYDYTRSGNPTRDNLATALAELEQGAAGIITSSGISAIHLALQVLNPGDHLIAPHDCYGGTYRLFTKLAERGLFEIDYVDQNDESALKSALKSNTKLIWVETPSNPLLRVYDIKNICALAKQKQALVAVDNTFLSPVHQQPLKLGADIVVHSTTKYINGHSDVVGGAVITKSKELGEELAWWANCLGITGAPFDSYLTLRGLRTLHVRQQQHEQTAKKVVAFLLGHSAVDRVYHPSLPTHPNHHIAVEQQSGFGAVLSFELGLTQPQIAAFFSHLELFSLAESLGGVESLICHPATMTHAAMDDAARLKAGIRNNLIRVSIGLEQTEELIADLRNALDKAKQWVEPQSASHSEINEVSHAI</sequence>
<comment type="cofactor">
    <cofactor evidence="1 4">
        <name>pyridoxal 5'-phosphate</name>
        <dbReference type="ChEBI" id="CHEBI:597326"/>
    </cofactor>
</comment>
<dbReference type="EC" id="2.5.1.48" evidence="5"/>
<dbReference type="InterPro" id="IPR011821">
    <property type="entry name" value="O_succ_thio_ly"/>
</dbReference>
<dbReference type="FunFam" id="3.40.640.10:FF:000038">
    <property type="entry name" value="Cystathionine gamma-synthase"/>
    <property type="match status" value="1"/>
</dbReference>
<dbReference type="GO" id="GO:0005737">
    <property type="term" value="C:cytoplasm"/>
    <property type="evidence" value="ECO:0007669"/>
    <property type="project" value="TreeGrafter"/>
</dbReference>
<keyword evidence="2 3" id="KW-0663">Pyridoxal phosphate</keyword>
<proteinExistence type="inferred from homology"/>
<evidence type="ECO:0000313" key="6">
    <source>
        <dbReference type="Proteomes" id="UP000682739"/>
    </source>
</evidence>
<evidence type="ECO:0000256" key="3">
    <source>
        <dbReference type="PIRSR" id="PIRSR001434-2"/>
    </source>
</evidence>
<dbReference type="EMBL" id="CP072110">
    <property type="protein sequence ID" value="QTH64502.1"/>
    <property type="molecule type" value="Genomic_DNA"/>
</dbReference>
<keyword evidence="6" id="KW-1185">Reference proteome</keyword>
<evidence type="ECO:0000256" key="2">
    <source>
        <dbReference type="ARBA" id="ARBA00022898"/>
    </source>
</evidence>
<dbReference type="CDD" id="cd00614">
    <property type="entry name" value="CGS_like"/>
    <property type="match status" value="1"/>
</dbReference>
<dbReference type="KEGG" id="psym:J1N51_03230"/>
<feature type="modified residue" description="N6-(pyridoxal phosphate)lysine" evidence="3">
    <location>
        <position position="199"/>
    </location>
</feature>
<dbReference type="AlphaFoldDB" id="A0A975DC95"/>
<dbReference type="SUPFAM" id="SSF53383">
    <property type="entry name" value="PLP-dependent transferases"/>
    <property type="match status" value="1"/>
</dbReference>
<dbReference type="PROSITE" id="PS00868">
    <property type="entry name" value="CYS_MET_METAB_PP"/>
    <property type="match status" value="1"/>
</dbReference>
<name>A0A975DC95_9GAMM</name>
<dbReference type="GO" id="GO:0019343">
    <property type="term" value="P:cysteine biosynthetic process via cystathionine"/>
    <property type="evidence" value="ECO:0007669"/>
    <property type="project" value="TreeGrafter"/>
</dbReference>
<dbReference type="GO" id="GO:0030170">
    <property type="term" value="F:pyridoxal phosphate binding"/>
    <property type="evidence" value="ECO:0007669"/>
    <property type="project" value="InterPro"/>
</dbReference>
<dbReference type="Proteomes" id="UP000682739">
    <property type="component" value="Chromosome"/>
</dbReference>
<dbReference type="GO" id="GO:0019346">
    <property type="term" value="P:transsulfuration"/>
    <property type="evidence" value="ECO:0007669"/>
    <property type="project" value="InterPro"/>
</dbReference>
<dbReference type="InterPro" id="IPR015424">
    <property type="entry name" value="PyrdxlP-dep_Trfase"/>
</dbReference>
<evidence type="ECO:0000256" key="1">
    <source>
        <dbReference type="ARBA" id="ARBA00001933"/>
    </source>
</evidence>